<evidence type="ECO:0000313" key="3">
    <source>
        <dbReference type="Proteomes" id="UP000092583"/>
    </source>
</evidence>
<keyword evidence="3" id="KW-1185">Reference proteome</keyword>
<name>A0A1B9IQZ7_9TREE</name>
<reference evidence="2 3" key="1">
    <citation type="submission" date="2013-07" db="EMBL/GenBank/DDBJ databases">
        <title>The Genome Sequence of Kwoniella mangroviensis CBS10435.</title>
        <authorList>
            <consortium name="The Broad Institute Genome Sequencing Platform"/>
            <person name="Cuomo C."/>
            <person name="Litvintseva A."/>
            <person name="Chen Y."/>
            <person name="Heitman J."/>
            <person name="Sun S."/>
            <person name="Springer D."/>
            <person name="Dromer F."/>
            <person name="Young S.K."/>
            <person name="Zeng Q."/>
            <person name="Gargeya S."/>
            <person name="Fitzgerald M."/>
            <person name="Abouelleil A."/>
            <person name="Alvarado L."/>
            <person name="Berlin A.M."/>
            <person name="Chapman S.B."/>
            <person name="Dewar J."/>
            <person name="Goldberg J."/>
            <person name="Griggs A."/>
            <person name="Gujja S."/>
            <person name="Hansen M."/>
            <person name="Howarth C."/>
            <person name="Imamovic A."/>
            <person name="Larimer J."/>
            <person name="McCowan C."/>
            <person name="Murphy C."/>
            <person name="Pearson M."/>
            <person name="Priest M."/>
            <person name="Roberts A."/>
            <person name="Saif S."/>
            <person name="Shea T."/>
            <person name="Sykes S."/>
            <person name="Wortman J."/>
            <person name="Nusbaum C."/>
            <person name="Birren B."/>
        </authorList>
    </citation>
    <scope>NUCLEOTIDE SEQUENCE [LARGE SCALE GENOMIC DNA]</scope>
    <source>
        <strain evidence="2 3">CBS 10435</strain>
    </source>
</reference>
<feature type="region of interest" description="Disordered" evidence="1">
    <location>
        <begin position="1"/>
        <end position="93"/>
    </location>
</feature>
<gene>
    <name evidence="2" type="ORF">L486_03975</name>
</gene>
<evidence type="ECO:0000256" key="1">
    <source>
        <dbReference type="SAM" id="MobiDB-lite"/>
    </source>
</evidence>
<evidence type="ECO:0000313" key="2">
    <source>
        <dbReference type="EMBL" id="OCF57951.1"/>
    </source>
</evidence>
<dbReference type="EMBL" id="KI669462">
    <property type="protein sequence ID" value="OCF57951.1"/>
    <property type="molecule type" value="Genomic_DNA"/>
</dbReference>
<feature type="compositionally biased region" description="Basic and acidic residues" evidence="1">
    <location>
        <begin position="80"/>
        <end position="93"/>
    </location>
</feature>
<sequence length="214" mass="23294">MSRTEKMDALDSALRSRRAKEGPGKNVLGSPFTPTRPKKLATPSARPARGSSKVTPGDSGTRTTQRARELYSSRTSGGRGRSDSKAKGTAREDISFDPAESLLKVLSGDHSHGLQQEQVYQLLAGFNATTNARLAHVALNRSFLSLSDAALSHQARLENATIGGDQEAARIHRQAMEMICGRMERTKAEIAISGDVLERVDARIERLLEQRISQ</sequence>
<accession>A0A1B9IQZ7</accession>
<protein>
    <submittedName>
        <fullName evidence="2">Uncharacterized protein</fullName>
    </submittedName>
</protein>
<organism evidence="2 3">
    <name type="scientific">Kwoniella mangroviensis CBS 10435</name>
    <dbReference type="NCBI Taxonomy" id="1331196"/>
    <lineage>
        <taxon>Eukaryota</taxon>
        <taxon>Fungi</taxon>
        <taxon>Dikarya</taxon>
        <taxon>Basidiomycota</taxon>
        <taxon>Agaricomycotina</taxon>
        <taxon>Tremellomycetes</taxon>
        <taxon>Tremellales</taxon>
        <taxon>Cryptococcaceae</taxon>
        <taxon>Kwoniella</taxon>
    </lineage>
</organism>
<feature type="compositionally biased region" description="Polar residues" evidence="1">
    <location>
        <begin position="52"/>
        <end position="64"/>
    </location>
</feature>
<dbReference type="AlphaFoldDB" id="A0A1B9IQZ7"/>
<reference evidence="3" key="2">
    <citation type="submission" date="2013-12" db="EMBL/GenBank/DDBJ databases">
        <title>Evolution of pathogenesis and genome organization in the Tremellales.</title>
        <authorList>
            <person name="Cuomo C."/>
            <person name="Litvintseva A."/>
            <person name="Heitman J."/>
            <person name="Chen Y."/>
            <person name="Sun S."/>
            <person name="Springer D."/>
            <person name="Dromer F."/>
            <person name="Young S."/>
            <person name="Zeng Q."/>
            <person name="Chapman S."/>
            <person name="Gujja S."/>
            <person name="Saif S."/>
            <person name="Birren B."/>
        </authorList>
    </citation>
    <scope>NUCLEOTIDE SEQUENCE [LARGE SCALE GENOMIC DNA]</scope>
    <source>
        <strain evidence="3">CBS 10435</strain>
    </source>
</reference>
<proteinExistence type="predicted"/>
<dbReference type="Proteomes" id="UP000092583">
    <property type="component" value="Unassembled WGS sequence"/>
</dbReference>